<dbReference type="RefSeq" id="WP_161766645.1">
    <property type="nucleotide sequence ID" value="NZ_JAAATW010000002.1"/>
</dbReference>
<feature type="region of interest" description="Disordered" evidence="1">
    <location>
        <begin position="40"/>
        <end position="63"/>
    </location>
</feature>
<evidence type="ECO:0000313" key="3">
    <source>
        <dbReference type="Proteomes" id="UP001517376"/>
    </source>
</evidence>
<dbReference type="EMBL" id="JAAATW010000002">
    <property type="protein sequence ID" value="NBE07610.1"/>
    <property type="molecule type" value="Genomic_DNA"/>
</dbReference>
<organism evidence="2 3">
    <name type="scientific">Paragemmobacter ruber</name>
    <dbReference type="NCBI Taxonomy" id="1985673"/>
    <lineage>
        <taxon>Bacteria</taxon>
        <taxon>Pseudomonadati</taxon>
        <taxon>Pseudomonadota</taxon>
        <taxon>Alphaproteobacteria</taxon>
        <taxon>Rhodobacterales</taxon>
        <taxon>Paracoccaceae</taxon>
        <taxon>Paragemmobacter</taxon>
    </lineage>
</organism>
<keyword evidence="3" id="KW-1185">Reference proteome</keyword>
<protein>
    <submittedName>
        <fullName evidence="2">Uncharacterized protein</fullName>
    </submittedName>
</protein>
<gene>
    <name evidence="2" type="ORF">GU920_08685</name>
</gene>
<feature type="compositionally biased region" description="Polar residues" evidence="1">
    <location>
        <begin position="44"/>
        <end position="53"/>
    </location>
</feature>
<name>A0ABW9Y731_9RHOB</name>
<feature type="compositionally biased region" description="Basic and acidic residues" evidence="1">
    <location>
        <begin position="54"/>
        <end position="63"/>
    </location>
</feature>
<accession>A0ABW9Y731</accession>
<reference evidence="3" key="1">
    <citation type="submission" date="2020-01" db="EMBL/GenBank/DDBJ databases">
        <title>Sphingomonas sp. strain CSW-10.</title>
        <authorList>
            <person name="Chen W.-M."/>
        </authorList>
    </citation>
    <scope>NUCLEOTIDE SEQUENCE [LARGE SCALE GENOMIC DNA]</scope>
    <source>
        <strain evidence="3">CCP-1</strain>
    </source>
</reference>
<comment type="caution">
    <text evidence="2">The sequence shown here is derived from an EMBL/GenBank/DDBJ whole genome shotgun (WGS) entry which is preliminary data.</text>
</comment>
<evidence type="ECO:0000256" key="1">
    <source>
        <dbReference type="SAM" id="MobiDB-lite"/>
    </source>
</evidence>
<sequence length="63" mass="7098">MQFGLTLLEKIGLLPHKAGQIDPTYDQRLQRIGARETLRVPQTGPFTGQTFDTLRNRPEHPAA</sequence>
<proteinExistence type="predicted"/>
<dbReference type="Proteomes" id="UP001517376">
    <property type="component" value="Unassembled WGS sequence"/>
</dbReference>
<evidence type="ECO:0000313" key="2">
    <source>
        <dbReference type="EMBL" id="NBE07610.1"/>
    </source>
</evidence>